<feature type="region of interest" description="Disordered" evidence="1">
    <location>
        <begin position="945"/>
        <end position="965"/>
    </location>
</feature>
<evidence type="ECO:0000313" key="3">
    <source>
        <dbReference type="Proteomes" id="UP000887226"/>
    </source>
</evidence>
<name>A0A9P7YWX3_9HELO</name>
<dbReference type="OrthoDB" id="5341904at2759"/>
<feature type="region of interest" description="Disordered" evidence="1">
    <location>
        <begin position="1"/>
        <end position="30"/>
    </location>
</feature>
<sequence length="1292" mass="142339">MGNEQSTPATRRQNRLSKPRTNTTTVPTTRPTVQLNRRDSVLQQDGVGNRYSVISNVAVVSQAEPDIEDENVVHEKKRMSLFRSKSSQARASLQQLSIGSGVGIEHLNETPIRKPGIRVPERLSKGNSLVDQSENSYTSPASIVSGNNLTGTDGAVVEMDDHNSSAFKKGQWSRSNSLAEDPALKYEFTPPIPRVPIMRTLEQRAQVETQTQGLPFPRHARMSLQHVPYSQHQTRLSLVPEGPSRQSSNRRSVTTETLHQLQSRDISYASRTSSDTQLYGPTRRRSMLQHGVATRTSWVDSDPRSTLPSQTSSPSMQLPAYKHNLAWPNTLPERSNTEPPRSSDQSVRPRVSTPDVLDYGHIGAFKLGSLRITNGAASPDLIVDKANPASTVEDYISAGQADNRPPSGPNSGHRSQTISVPQKVFKSPWTTRTESPLQKTETVVSNQTPLLINTDAAPSSLIVTFVDSPTRAQDLAKEYQELTMSPFSYDHSPTPPKLESRSKNMATEDDLFAPEPASLEVSSYPKRGSTDSAIAPDDAIETKQDTQTEKELPWLPRKPLAKADSGYSSNVSIRSFKKNPAVSVKEASPIPPKPVSRTASSTYSVSSQASAESDRTVIAKPSLPAPPKEDMLQRFGVPPPVPQTKLLQNLSSRTATTKPEAQLLLKSQKRHTRSKSIPNLTNPGFEVKDSHYNSSGSAVSTASTSRWRRTSRSKITAPPQPVFTVQASPSHEEQMDIPIPSIEASKHLEKRVGSFPTASMPNTAPVMRRSVSKETLKTMFSVGSAEYREELARGRLQSALPAVPTPIEEEPKSGFSRRHTYQFQQPARTPVLRKSVQNQSFSLSVTRTHQEDLQEPLRQETLRQETLRQDFETEITSFESVSTSLGKPPYDAALSSDEAKVSQRWATSMTAQLEADAAACFKQAFRAESPARPLYKQTSIDDIVRDSGLPARPTSAISSPSRRLLSAHGNGHIRKLSQRSISNVVEPHSPPSTAQLPLHLERSQRSISNLRNAAASQPEPPCVPQLKISQELLSNIGDGKSAFVANLGRMKFPPPVSMKTQGKTITPAKTKLRTPTPKATAGTLPSLVSELALPPPPPTSATRPNKAVEESSPWAEQQNYWAQRKQEALRTRKSMELQRPERARQSFESQHGIQLKRPESSRPSMDYQRRSQYNSWNNYGQDGYGSLEYDHTYGSYTSSSEQRNVQYDYDGGAGDQYHERSPVADKNLARSIHGRSTSTSDMFALDGFGLDFEPGIPQTTSVASGVRKMSGLQNADFGVDFSDVPVLRIVQS</sequence>
<dbReference type="Proteomes" id="UP000887226">
    <property type="component" value="Unassembled WGS sequence"/>
</dbReference>
<feature type="region of interest" description="Disordered" evidence="1">
    <location>
        <begin position="666"/>
        <end position="733"/>
    </location>
</feature>
<feature type="compositionally biased region" description="Low complexity" evidence="1">
    <location>
        <begin position="19"/>
        <end position="30"/>
    </location>
</feature>
<comment type="caution">
    <text evidence="2">The sequence shown here is derived from an EMBL/GenBank/DDBJ whole genome shotgun (WGS) entry which is preliminary data.</text>
</comment>
<feature type="compositionally biased region" description="Basic and acidic residues" evidence="1">
    <location>
        <begin position="540"/>
        <end position="552"/>
    </location>
</feature>
<evidence type="ECO:0008006" key="4">
    <source>
        <dbReference type="Google" id="ProtNLM"/>
    </source>
</evidence>
<feature type="region of interest" description="Disordered" evidence="1">
    <location>
        <begin position="509"/>
        <end position="645"/>
    </location>
</feature>
<feature type="compositionally biased region" description="Low complexity" evidence="1">
    <location>
        <begin position="596"/>
        <end position="611"/>
    </location>
</feature>
<feature type="compositionally biased region" description="Polar residues" evidence="1">
    <location>
        <begin position="332"/>
        <end position="346"/>
    </location>
</feature>
<feature type="region of interest" description="Disordered" evidence="1">
    <location>
        <begin position="1071"/>
        <end position="1168"/>
    </location>
</feature>
<feature type="region of interest" description="Disordered" evidence="1">
    <location>
        <begin position="398"/>
        <end position="444"/>
    </location>
</feature>
<reference evidence="2" key="1">
    <citation type="journal article" date="2021" name="IMA Fungus">
        <title>Genomic characterization of three marine fungi, including Emericellopsis atlantica sp. nov. with signatures of a generalist lifestyle and marine biomass degradation.</title>
        <authorList>
            <person name="Hagestad O.C."/>
            <person name="Hou L."/>
            <person name="Andersen J.H."/>
            <person name="Hansen E.H."/>
            <person name="Altermark B."/>
            <person name="Li C."/>
            <person name="Kuhnert E."/>
            <person name="Cox R.J."/>
            <person name="Crous P.W."/>
            <person name="Spatafora J.W."/>
            <person name="Lail K."/>
            <person name="Amirebrahimi M."/>
            <person name="Lipzen A."/>
            <person name="Pangilinan J."/>
            <person name="Andreopoulos W."/>
            <person name="Hayes R.D."/>
            <person name="Ng V."/>
            <person name="Grigoriev I.V."/>
            <person name="Jackson S.A."/>
            <person name="Sutton T.D.S."/>
            <person name="Dobson A.D.W."/>
            <person name="Rama T."/>
        </authorList>
    </citation>
    <scope>NUCLEOTIDE SEQUENCE</scope>
    <source>
        <strain evidence="2">TRa3180A</strain>
    </source>
</reference>
<proteinExistence type="predicted"/>
<accession>A0A9P7YWX3</accession>
<feature type="region of interest" description="Disordered" evidence="1">
    <location>
        <begin position="228"/>
        <end position="355"/>
    </location>
</feature>
<feature type="compositionally biased region" description="Polar residues" evidence="1">
    <location>
        <begin position="428"/>
        <end position="444"/>
    </location>
</feature>
<keyword evidence="3" id="KW-1185">Reference proteome</keyword>
<evidence type="ECO:0000256" key="1">
    <source>
        <dbReference type="SAM" id="MobiDB-lite"/>
    </source>
</evidence>
<gene>
    <name evidence="2" type="ORF">BJ878DRAFT_482859</name>
</gene>
<dbReference type="EMBL" id="MU254199">
    <property type="protein sequence ID" value="KAG9241523.1"/>
    <property type="molecule type" value="Genomic_DNA"/>
</dbReference>
<feature type="compositionally biased region" description="Polar residues" evidence="1">
    <location>
        <begin position="1"/>
        <end position="11"/>
    </location>
</feature>
<feature type="compositionally biased region" description="Polar residues" evidence="1">
    <location>
        <begin position="294"/>
        <end position="316"/>
    </location>
</feature>
<feature type="compositionally biased region" description="Polar residues" evidence="1">
    <location>
        <begin position="409"/>
        <end position="420"/>
    </location>
</feature>
<organism evidence="2 3">
    <name type="scientific">Calycina marina</name>
    <dbReference type="NCBI Taxonomy" id="1763456"/>
    <lineage>
        <taxon>Eukaryota</taxon>
        <taxon>Fungi</taxon>
        <taxon>Dikarya</taxon>
        <taxon>Ascomycota</taxon>
        <taxon>Pezizomycotina</taxon>
        <taxon>Leotiomycetes</taxon>
        <taxon>Helotiales</taxon>
        <taxon>Pezizellaceae</taxon>
        <taxon>Calycina</taxon>
    </lineage>
</organism>
<protein>
    <recommendedName>
        <fullName evidence="4">Proteophosphoglycan ppg4</fullName>
    </recommendedName>
</protein>
<feature type="compositionally biased region" description="Low complexity" evidence="1">
    <location>
        <begin position="694"/>
        <end position="705"/>
    </location>
</feature>
<feature type="compositionally biased region" description="Basic and acidic residues" evidence="1">
    <location>
        <begin position="1124"/>
        <end position="1145"/>
    </location>
</feature>
<evidence type="ECO:0000313" key="2">
    <source>
        <dbReference type="EMBL" id="KAG9241523.1"/>
    </source>
</evidence>
<feature type="compositionally biased region" description="Polar residues" evidence="1">
    <location>
        <begin position="244"/>
        <end position="279"/>
    </location>
</feature>